<reference evidence="2" key="1">
    <citation type="submission" date="2020-03" db="EMBL/GenBank/DDBJ databases">
        <title>A mixture of massive structural variations and highly conserved coding sequences in Ustilaginoidea virens genome.</title>
        <authorList>
            <person name="Zhang K."/>
            <person name="Zhao Z."/>
            <person name="Zhang Z."/>
            <person name="Li Y."/>
            <person name="Hsiang T."/>
            <person name="Sun W."/>
        </authorList>
    </citation>
    <scope>NUCLEOTIDE SEQUENCE</scope>
    <source>
        <strain evidence="2">UV-8b</strain>
    </source>
</reference>
<feature type="compositionally biased region" description="Low complexity" evidence="1">
    <location>
        <begin position="83"/>
        <end position="95"/>
    </location>
</feature>
<sequence>MDEAETRLERLEKGVPWHAGSKLGQRNPLPGFPRADGTEPTREMAHRGTDADVQGGEGWVANFAARHEAAADAKQRPRGLEPGSSLAAAGRASHAGGRGSCRRGRAG</sequence>
<evidence type="ECO:0000313" key="2">
    <source>
        <dbReference type="EMBL" id="QUC23322.1"/>
    </source>
</evidence>
<feature type="compositionally biased region" description="Basic and acidic residues" evidence="1">
    <location>
        <begin position="36"/>
        <end position="50"/>
    </location>
</feature>
<dbReference type="EMBL" id="CP072758">
    <property type="protein sequence ID" value="QUC23322.1"/>
    <property type="molecule type" value="Genomic_DNA"/>
</dbReference>
<evidence type="ECO:0000256" key="1">
    <source>
        <dbReference type="SAM" id="MobiDB-lite"/>
    </source>
</evidence>
<gene>
    <name evidence="2" type="ORF">UV8b_07563</name>
</gene>
<keyword evidence="3" id="KW-1185">Reference proteome</keyword>
<dbReference type="AlphaFoldDB" id="A0A8E5HXJ9"/>
<evidence type="ECO:0000313" key="3">
    <source>
        <dbReference type="Proteomes" id="UP000027002"/>
    </source>
</evidence>
<organism evidence="2 3">
    <name type="scientific">Ustilaginoidea virens</name>
    <name type="common">Rice false smut fungus</name>
    <name type="synonym">Villosiclava virens</name>
    <dbReference type="NCBI Taxonomy" id="1159556"/>
    <lineage>
        <taxon>Eukaryota</taxon>
        <taxon>Fungi</taxon>
        <taxon>Dikarya</taxon>
        <taxon>Ascomycota</taxon>
        <taxon>Pezizomycotina</taxon>
        <taxon>Sordariomycetes</taxon>
        <taxon>Hypocreomycetidae</taxon>
        <taxon>Hypocreales</taxon>
        <taxon>Clavicipitaceae</taxon>
        <taxon>Ustilaginoidea</taxon>
    </lineage>
</organism>
<dbReference type="RefSeq" id="XP_043000995.1">
    <property type="nucleotide sequence ID" value="XM_043145060.1"/>
</dbReference>
<feature type="compositionally biased region" description="Basic and acidic residues" evidence="1">
    <location>
        <begin position="1"/>
        <end position="15"/>
    </location>
</feature>
<dbReference type="Proteomes" id="UP000027002">
    <property type="component" value="Chromosome 6"/>
</dbReference>
<accession>A0A8E5HXJ9</accession>
<proteinExistence type="predicted"/>
<feature type="region of interest" description="Disordered" evidence="1">
    <location>
        <begin position="1"/>
        <end position="107"/>
    </location>
</feature>
<name>A0A8E5HXJ9_USTVR</name>
<feature type="compositionally biased region" description="Basic and acidic residues" evidence="1">
    <location>
        <begin position="65"/>
        <end position="79"/>
    </location>
</feature>
<dbReference type="KEGG" id="uvi:66068340"/>
<protein>
    <submittedName>
        <fullName evidence="2">Uncharacterized protein</fullName>
    </submittedName>
</protein>
<dbReference type="GeneID" id="66068340"/>